<proteinExistence type="inferred from homology"/>
<keyword evidence="5" id="KW-0676">Redox-active center</keyword>
<organism evidence="7 8">
    <name type="scientific">Pseudomonas aeruginosa</name>
    <dbReference type="NCBI Taxonomy" id="287"/>
    <lineage>
        <taxon>Bacteria</taxon>
        <taxon>Pseudomonadati</taxon>
        <taxon>Pseudomonadota</taxon>
        <taxon>Gammaproteobacteria</taxon>
        <taxon>Pseudomonadales</taxon>
        <taxon>Pseudomonadaceae</taxon>
        <taxon>Pseudomonas</taxon>
    </lineage>
</organism>
<dbReference type="Gene3D" id="3.30.390.30">
    <property type="match status" value="1"/>
</dbReference>
<feature type="non-terminal residue" evidence="7">
    <location>
        <position position="1"/>
    </location>
</feature>
<sequence length="100" mass="10847">GLTEEEALSAGHKVKIFESRFRPMKLTLTDDQEKTLMKLVVDAHDDRVLGCHMVGAEAGEILQGIAVAMKAGATKQAFDETIGIHPTAAEECVTLRTPTR</sequence>
<dbReference type="GO" id="GO:0034599">
    <property type="term" value="P:cellular response to oxidative stress"/>
    <property type="evidence" value="ECO:0007669"/>
    <property type="project" value="TreeGrafter"/>
</dbReference>
<evidence type="ECO:0000256" key="1">
    <source>
        <dbReference type="ARBA" id="ARBA00001974"/>
    </source>
</evidence>
<keyword evidence="3" id="KW-0560">Oxidoreductase</keyword>
<comment type="cofactor">
    <cofactor evidence="1">
        <name>FAD</name>
        <dbReference type="ChEBI" id="CHEBI:57692"/>
    </cofactor>
</comment>
<evidence type="ECO:0000256" key="3">
    <source>
        <dbReference type="ARBA" id="ARBA00023002"/>
    </source>
</evidence>
<reference evidence="7 8" key="1">
    <citation type="submission" date="2018-07" db="EMBL/GenBank/DDBJ databases">
        <title>Mechanisms of high-level aminoglycoside resistance among Gram-negative pathogens in Brazil.</title>
        <authorList>
            <person name="Ballaben A.S."/>
            <person name="Darini A.L.C."/>
            <person name="Doi Y."/>
        </authorList>
    </citation>
    <scope>NUCLEOTIDE SEQUENCE [LARGE SCALE GENOMIC DNA]</scope>
    <source>
        <strain evidence="7 8">B2-305</strain>
    </source>
</reference>
<dbReference type="PRINTS" id="PR00411">
    <property type="entry name" value="PNDRDTASEI"/>
</dbReference>
<keyword evidence="4" id="KW-1015">Disulfide bond</keyword>
<dbReference type="GO" id="GO:0050660">
    <property type="term" value="F:flavin adenine dinucleotide binding"/>
    <property type="evidence" value="ECO:0007669"/>
    <property type="project" value="InterPro"/>
</dbReference>
<evidence type="ECO:0000256" key="4">
    <source>
        <dbReference type="ARBA" id="ARBA00023157"/>
    </source>
</evidence>
<dbReference type="GO" id="GO:0005829">
    <property type="term" value="C:cytosol"/>
    <property type="evidence" value="ECO:0007669"/>
    <property type="project" value="TreeGrafter"/>
</dbReference>
<evidence type="ECO:0000313" key="8">
    <source>
        <dbReference type="Proteomes" id="UP000253594"/>
    </source>
</evidence>
<dbReference type="SUPFAM" id="SSF55424">
    <property type="entry name" value="FAD/NAD-linked reductases, dimerisation (C-terminal) domain"/>
    <property type="match status" value="1"/>
</dbReference>
<dbReference type="GO" id="GO:0045454">
    <property type="term" value="P:cell redox homeostasis"/>
    <property type="evidence" value="ECO:0007669"/>
    <property type="project" value="InterPro"/>
</dbReference>
<dbReference type="PANTHER" id="PTHR42737">
    <property type="entry name" value="GLUTATHIONE REDUCTASE"/>
    <property type="match status" value="1"/>
</dbReference>
<gene>
    <name evidence="7" type="ORF">DT376_41230</name>
</gene>
<name>A0A367LVQ6_PSEAI</name>
<dbReference type="EMBL" id="QORE01003324">
    <property type="protein sequence ID" value="RCI69199.1"/>
    <property type="molecule type" value="Genomic_DNA"/>
</dbReference>
<evidence type="ECO:0000259" key="6">
    <source>
        <dbReference type="Pfam" id="PF02852"/>
    </source>
</evidence>
<comment type="caution">
    <text evidence="7">The sequence shown here is derived from an EMBL/GenBank/DDBJ whole genome shotgun (WGS) entry which is preliminary data.</text>
</comment>
<evidence type="ECO:0000256" key="5">
    <source>
        <dbReference type="ARBA" id="ARBA00023284"/>
    </source>
</evidence>
<dbReference type="AlphaFoldDB" id="A0A367LVQ6"/>
<dbReference type="GO" id="GO:0006749">
    <property type="term" value="P:glutathione metabolic process"/>
    <property type="evidence" value="ECO:0007669"/>
    <property type="project" value="TreeGrafter"/>
</dbReference>
<dbReference type="Proteomes" id="UP000253594">
    <property type="component" value="Unassembled WGS sequence"/>
</dbReference>
<comment type="similarity">
    <text evidence="2">Belongs to the class-I pyridine nucleotide-disulfide oxidoreductase family.</text>
</comment>
<evidence type="ECO:0000313" key="7">
    <source>
        <dbReference type="EMBL" id="RCI69199.1"/>
    </source>
</evidence>
<protein>
    <submittedName>
        <fullName evidence="7">Glutathione-disulfide reductase</fullName>
    </submittedName>
</protein>
<feature type="domain" description="Pyridine nucleotide-disulphide oxidoreductase dimerisation" evidence="6">
    <location>
        <begin position="1"/>
        <end position="95"/>
    </location>
</feature>
<accession>A0A367LVQ6</accession>
<dbReference type="PANTHER" id="PTHR42737:SF2">
    <property type="entry name" value="GLUTATHIONE REDUCTASE"/>
    <property type="match status" value="1"/>
</dbReference>
<dbReference type="InterPro" id="IPR004099">
    <property type="entry name" value="Pyr_nucl-diS_OxRdtase_dimer"/>
</dbReference>
<dbReference type="InterPro" id="IPR016156">
    <property type="entry name" value="FAD/NAD-linked_Rdtase_dimer_sf"/>
</dbReference>
<dbReference type="GO" id="GO:0004362">
    <property type="term" value="F:glutathione-disulfide reductase (NADPH) activity"/>
    <property type="evidence" value="ECO:0007669"/>
    <property type="project" value="TreeGrafter"/>
</dbReference>
<dbReference type="Pfam" id="PF02852">
    <property type="entry name" value="Pyr_redox_dim"/>
    <property type="match status" value="1"/>
</dbReference>
<dbReference type="InterPro" id="IPR046952">
    <property type="entry name" value="GSHR/TRXR-like"/>
</dbReference>
<evidence type="ECO:0000256" key="2">
    <source>
        <dbReference type="ARBA" id="ARBA00007532"/>
    </source>
</evidence>